<gene>
    <name evidence="3" type="primary">zfpl1</name>
    <name evidence="3" type="ORF">GWK47_019026</name>
</gene>
<evidence type="ECO:0000256" key="1">
    <source>
        <dbReference type="SAM" id="MobiDB-lite"/>
    </source>
</evidence>
<dbReference type="AlphaFoldDB" id="A0A8J4XSS9"/>
<dbReference type="EMBL" id="JACEEZ010022664">
    <property type="protein sequence ID" value="KAG0712194.1"/>
    <property type="molecule type" value="Genomic_DNA"/>
</dbReference>
<sequence length="198" mass="21263">MGRLGSEGDVGPATHSRPAQTHALPHTYSQESHLRVNTHGASGVGDGSTGSGGASGVRVTAMEDPPITPSQFRDHHHPHHTSAAISTPSTAGTSVARKGSSSDTKLLLNDGVDADDSENKYKRRSAVEWFGRWWRTMNRPSSRHHQGLVKGVRRMVVGLVVLGCVTLFVVLSYFSHGASDNDPMLDPFNNPNIHVEGE</sequence>
<accession>A0A8J4XSS9</accession>
<reference evidence="3" key="1">
    <citation type="submission" date="2020-07" db="EMBL/GenBank/DDBJ databases">
        <title>The High-quality genome of the commercially important snow crab, Chionoecetes opilio.</title>
        <authorList>
            <person name="Jeong J.-H."/>
            <person name="Ryu S."/>
        </authorList>
    </citation>
    <scope>NUCLEOTIDE SEQUENCE</scope>
    <source>
        <strain evidence="3">MADBK_172401_WGS</strain>
        <tissue evidence="3">Digestive gland</tissue>
    </source>
</reference>
<keyword evidence="2" id="KW-0812">Transmembrane</keyword>
<feature type="compositionally biased region" description="Polar residues" evidence="1">
    <location>
        <begin position="83"/>
        <end position="102"/>
    </location>
</feature>
<keyword evidence="2" id="KW-1133">Transmembrane helix</keyword>
<feature type="compositionally biased region" description="Gly residues" evidence="1">
    <location>
        <begin position="42"/>
        <end position="55"/>
    </location>
</feature>
<organism evidence="3 4">
    <name type="scientific">Chionoecetes opilio</name>
    <name type="common">Atlantic snow crab</name>
    <name type="synonym">Cancer opilio</name>
    <dbReference type="NCBI Taxonomy" id="41210"/>
    <lineage>
        <taxon>Eukaryota</taxon>
        <taxon>Metazoa</taxon>
        <taxon>Ecdysozoa</taxon>
        <taxon>Arthropoda</taxon>
        <taxon>Crustacea</taxon>
        <taxon>Multicrustacea</taxon>
        <taxon>Malacostraca</taxon>
        <taxon>Eumalacostraca</taxon>
        <taxon>Eucarida</taxon>
        <taxon>Decapoda</taxon>
        <taxon>Pleocyemata</taxon>
        <taxon>Brachyura</taxon>
        <taxon>Eubrachyura</taxon>
        <taxon>Majoidea</taxon>
        <taxon>Majidae</taxon>
        <taxon>Chionoecetes</taxon>
    </lineage>
</organism>
<name>A0A8J4XSS9_CHIOP</name>
<proteinExistence type="predicted"/>
<dbReference type="OrthoDB" id="1916590at2759"/>
<dbReference type="Proteomes" id="UP000770661">
    <property type="component" value="Unassembled WGS sequence"/>
</dbReference>
<comment type="caution">
    <text evidence="3">The sequence shown here is derived from an EMBL/GenBank/DDBJ whole genome shotgun (WGS) entry which is preliminary data.</text>
</comment>
<feature type="region of interest" description="Disordered" evidence="1">
    <location>
        <begin position="1"/>
        <end position="22"/>
    </location>
</feature>
<feature type="transmembrane region" description="Helical" evidence="2">
    <location>
        <begin position="155"/>
        <end position="174"/>
    </location>
</feature>
<protein>
    <submittedName>
        <fullName evidence="3">Zinc finger protein-like 1</fullName>
    </submittedName>
</protein>
<evidence type="ECO:0000313" key="4">
    <source>
        <dbReference type="Proteomes" id="UP000770661"/>
    </source>
</evidence>
<evidence type="ECO:0000256" key="2">
    <source>
        <dbReference type="SAM" id="Phobius"/>
    </source>
</evidence>
<evidence type="ECO:0000313" key="3">
    <source>
        <dbReference type="EMBL" id="KAG0712194.1"/>
    </source>
</evidence>
<keyword evidence="2" id="KW-0472">Membrane</keyword>
<keyword evidence="4" id="KW-1185">Reference proteome</keyword>
<feature type="region of interest" description="Disordered" evidence="1">
    <location>
        <begin position="37"/>
        <end position="102"/>
    </location>
</feature>